<keyword evidence="1" id="KW-0812">Transmembrane</keyword>
<dbReference type="GeneID" id="70249216"/>
<organism evidence="2 3">
    <name type="scientific">Talaromyces proteolyticus</name>
    <dbReference type="NCBI Taxonomy" id="1131652"/>
    <lineage>
        <taxon>Eukaryota</taxon>
        <taxon>Fungi</taxon>
        <taxon>Dikarya</taxon>
        <taxon>Ascomycota</taxon>
        <taxon>Pezizomycotina</taxon>
        <taxon>Eurotiomycetes</taxon>
        <taxon>Eurotiomycetidae</taxon>
        <taxon>Eurotiales</taxon>
        <taxon>Trichocomaceae</taxon>
        <taxon>Talaromyces</taxon>
        <taxon>Talaromyces sect. Bacilispori</taxon>
    </lineage>
</organism>
<evidence type="ECO:0000256" key="1">
    <source>
        <dbReference type="SAM" id="Phobius"/>
    </source>
</evidence>
<evidence type="ECO:0000313" key="3">
    <source>
        <dbReference type="Proteomes" id="UP001201262"/>
    </source>
</evidence>
<name>A0AAD4KYX5_9EURO</name>
<comment type="caution">
    <text evidence="2">The sequence shown here is derived from an EMBL/GenBank/DDBJ whole genome shotgun (WGS) entry which is preliminary data.</text>
</comment>
<feature type="transmembrane region" description="Helical" evidence="1">
    <location>
        <begin position="123"/>
        <end position="142"/>
    </location>
</feature>
<keyword evidence="3" id="KW-1185">Reference proteome</keyword>
<dbReference type="RefSeq" id="XP_046077113.1">
    <property type="nucleotide sequence ID" value="XM_046218929.1"/>
</dbReference>
<keyword evidence="1" id="KW-1133">Transmembrane helix</keyword>
<evidence type="ECO:0000313" key="2">
    <source>
        <dbReference type="EMBL" id="KAH8704095.1"/>
    </source>
</evidence>
<dbReference type="EMBL" id="JAJTJA010000002">
    <property type="protein sequence ID" value="KAH8704095.1"/>
    <property type="molecule type" value="Genomic_DNA"/>
</dbReference>
<gene>
    <name evidence="2" type="ORF">BGW36DRAFT_404329</name>
</gene>
<keyword evidence="1" id="KW-0472">Membrane</keyword>
<dbReference type="Proteomes" id="UP001201262">
    <property type="component" value="Unassembled WGS sequence"/>
</dbReference>
<sequence>MGQLDQIQLELFYYAKVRKVAKTEKSVCSQHDIMIKLILIDVMYTSFLTAKRTVVIPRPRRISLCNDYDWSDILGCNVRTARPLIIFGILEIFKKLFWNTRNCHNLNVEDGESSPLLTHLVSVARTVTIAMVEYFLLILLYVNYVNILRATHLGA</sequence>
<reference evidence="2" key="1">
    <citation type="submission" date="2021-12" db="EMBL/GenBank/DDBJ databases">
        <title>Convergent genome expansion in fungi linked to evolution of root-endophyte symbiosis.</title>
        <authorList>
            <consortium name="DOE Joint Genome Institute"/>
            <person name="Ke Y.-H."/>
            <person name="Bonito G."/>
            <person name="Liao H.-L."/>
            <person name="Looney B."/>
            <person name="Rojas-Flechas A."/>
            <person name="Nash J."/>
            <person name="Hameed K."/>
            <person name="Schadt C."/>
            <person name="Martin F."/>
            <person name="Crous P.W."/>
            <person name="Miettinen O."/>
            <person name="Magnuson J.K."/>
            <person name="Labbe J."/>
            <person name="Jacobson D."/>
            <person name="Doktycz M.J."/>
            <person name="Veneault-Fourrey C."/>
            <person name="Kuo A."/>
            <person name="Mondo S."/>
            <person name="Calhoun S."/>
            <person name="Riley R."/>
            <person name="Ohm R."/>
            <person name="LaButti K."/>
            <person name="Andreopoulos B."/>
            <person name="Pangilinan J."/>
            <person name="Nolan M."/>
            <person name="Tritt A."/>
            <person name="Clum A."/>
            <person name="Lipzen A."/>
            <person name="Daum C."/>
            <person name="Barry K."/>
            <person name="Grigoriev I.V."/>
            <person name="Vilgalys R."/>
        </authorList>
    </citation>
    <scope>NUCLEOTIDE SEQUENCE</scope>
    <source>
        <strain evidence="2">PMI_201</strain>
    </source>
</reference>
<dbReference type="AlphaFoldDB" id="A0AAD4KYX5"/>
<accession>A0AAD4KYX5</accession>
<proteinExistence type="predicted"/>
<protein>
    <submittedName>
        <fullName evidence="2">Uncharacterized protein</fullName>
    </submittedName>
</protein>